<dbReference type="SUPFAM" id="SSF53098">
    <property type="entry name" value="Ribonuclease H-like"/>
    <property type="match status" value="1"/>
</dbReference>
<dbReference type="InterPro" id="IPR012337">
    <property type="entry name" value="RNaseH-like_sf"/>
</dbReference>
<gene>
    <name evidence="3" type="ORF">AK812_SmicGene1724</name>
</gene>
<dbReference type="InterPro" id="IPR036691">
    <property type="entry name" value="Endo/exonu/phosph_ase_sf"/>
</dbReference>
<feature type="compositionally biased region" description="Acidic residues" evidence="1">
    <location>
        <begin position="446"/>
        <end position="460"/>
    </location>
</feature>
<evidence type="ECO:0000259" key="2">
    <source>
        <dbReference type="PROSITE" id="PS00028"/>
    </source>
</evidence>
<name>A0A1Q9F393_SYMMI</name>
<dbReference type="SUPFAM" id="SSF56219">
    <property type="entry name" value="DNase I-like"/>
    <property type="match status" value="1"/>
</dbReference>
<dbReference type="InterPro" id="IPR013087">
    <property type="entry name" value="Znf_C2H2_type"/>
</dbReference>
<feature type="region of interest" description="Disordered" evidence="1">
    <location>
        <begin position="433"/>
        <end position="496"/>
    </location>
</feature>
<dbReference type="OrthoDB" id="409634at2759"/>
<feature type="compositionally biased region" description="Low complexity" evidence="1">
    <location>
        <begin position="461"/>
        <end position="474"/>
    </location>
</feature>
<organism evidence="3 4">
    <name type="scientific">Symbiodinium microadriaticum</name>
    <name type="common">Dinoflagellate</name>
    <name type="synonym">Zooxanthella microadriatica</name>
    <dbReference type="NCBI Taxonomy" id="2951"/>
    <lineage>
        <taxon>Eukaryota</taxon>
        <taxon>Sar</taxon>
        <taxon>Alveolata</taxon>
        <taxon>Dinophyceae</taxon>
        <taxon>Suessiales</taxon>
        <taxon>Symbiodiniaceae</taxon>
        <taxon>Symbiodinium</taxon>
    </lineage>
</organism>
<feature type="compositionally biased region" description="Low complexity" evidence="1">
    <location>
        <begin position="433"/>
        <end position="445"/>
    </location>
</feature>
<evidence type="ECO:0000256" key="1">
    <source>
        <dbReference type="SAM" id="MobiDB-lite"/>
    </source>
</evidence>
<proteinExistence type="predicted"/>
<feature type="compositionally biased region" description="Polar residues" evidence="1">
    <location>
        <begin position="487"/>
        <end position="496"/>
    </location>
</feature>
<dbReference type="EMBL" id="LSRX01000019">
    <property type="protein sequence ID" value="OLQ14158.1"/>
    <property type="molecule type" value="Genomic_DNA"/>
</dbReference>
<dbReference type="PROSITE" id="PS00028">
    <property type="entry name" value="ZINC_FINGER_C2H2_1"/>
    <property type="match status" value="1"/>
</dbReference>
<evidence type="ECO:0000313" key="3">
    <source>
        <dbReference type="EMBL" id="OLQ14158.1"/>
    </source>
</evidence>
<dbReference type="PANTHER" id="PTHR47027">
    <property type="entry name" value="REVERSE TRANSCRIPTASE DOMAIN-CONTAINING PROTEIN"/>
    <property type="match status" value="1"/>
</dbReference>
<sequence length="2861" mass="309906">MWPFLKVLRIGCAPDLASVVFRNFSGVVSAPQPQDSVPALVATDRANVAAFGPGSAGQDRRIPTPAEYRGREATQDAHEALGLVVAEDLEELVEAAVQAIFVVFAPRFHCEVLHLDLPGNCDVETALLAVAESRRSDSSLAFDCLLPADPQPDLGFACVLAVPVWADYRVCLVDVRSIDGRLYAQQFSDQLSRSSILVQIGIRDAPGLRVLLAGVALAPVGLYDMPHGGSVVIVPPGVREEPRFPLHQLLQGLAEWDRHTPFLNRGISTEFLMLSDGLPRVLPVDLDGITNSARLKAAAAEAFRFDVDKITVCPAIPRIRDLAYLGRECQAVLAATESICRIPVPPGRLMVRQHMAFLDMRLLLADVSWLLAPHGVLEVARLERDILPRVPFGHSLSITGGRRESRGYREFIHVAHGELLSFCFVENRPSDASFPFDSPSGQPPSDQEDPPPDEDEEESDSAPSDSTRSSPARSQRSRSPKPCTGSVPPNSTTRAVSLSPSKFDVVYCLLPDSFVLGPPSDPGPRHFDVSVLDFLDCSVIRKPFVEEDPAFLDLGEFAGSCHRKRWSNLAPLLSSCIEELARGVLTSKTLDEPVSSSEALSHAVAFLRYAAPRLGPAWRYRPPAGAVHVVPDSGSEFDGDESEPESVTLHFILLKPGFVPEHVALDIMLPATLAETFMQLQVQRCPDHAASFPLLVPARPQPVDGNGVVLALPAWCATELYVHRFLCFDLTLVDGRLFTAACPPYVSRRHLMHLAHLPREAPVQVYVGGDQVPLAHTGQHHVANGDTFVFVPRASASPALIPLEAMLASRLSWSTSLLLSSAPAVPVPFSFGILLDARSGLRCSGTYLPAGGLAFGVSLQPLLRPWPLLDGPAVEFFPGELVLFQPAAAPPHTVATLQQMLSSATGWASAFDPSALTAGGSLTWVLSDETATFFDVRADRRLQLRTSHIVVSAPELCLRPSGTPNSCPLPKGALSSALWRTFRLLTGDGEDFTDSDDDMGDPPPGTLLEQAVRTPGNQALFLAATLLDTIIEYFAEAGSHSPCTDSVRPAAVPLRLEGLLPEFSSDRDGFDADTYMPGPDIPVSVSGVEVFDLDARQCQLPCSVSDVRGLFSRTSFSVLLPAPQGLLKPERFAAWIRQGCVGRSPAPDEILVLTSDGSFSDRLHVAGWSVTASLVAGSSLLLPGQFVGCFGGSMGDFLAVLPPDTPVLDPYLAETAGLLCAGIAAAQLPWHGTVLFRADNISALEGVQGLANMPSHPLCLLARDLHTALQVGHHCQPRYQHVPGHCGEEANELADALAAHYASASISRSPFSFDFSYWCAFQGLRSRWLPHVCMTLARSDEFPALREDVHSWARGAGVCEHPPAFAMAPFLRDLPVDRQEGVSRMVCFRLVTYNALSLLGDVPSSHPQADGLHGAIGRVVLLSRALEAEQIAVAGVQECRTPKGSFSCGPYRRLASGPDAQACYGVELWLHKDSPIEASTAVVLHADPTCLIAGATFAGAPLRILVGHAPHRVHTEEVRRAWWARVCDLCRTLSGAAPWLLLMDANARVGSETSPCVGAWEADTQDLNGQLLHQLLSYLSSWLPATFRDCAFGDGHTLYQKRNGTLVRSDYVGVPNAWSTGNCQTWVSSSISAGHMCIDHFAAVAAVQLLVPDRRPKSKAARICKAALADPANADQIESIIQAAPRPAWRVDASEHAALIVDHLYLSLAHHFPATKRRLRASYLSADTATLHQAVAGLRHRIRADKIALRLAYLRCVMLSWRSSSVGFCELFAGPWLWHLRIHYGACCLLLRRFGSQLRRQCRTDRAAYFDSLASAVATSSPQELHQQVRKVLKPKRYRRPGADPLPMLVKEDGSVCQSYEESLDTWRSHFAALEDGIAADADTLVRTCRARQDAFVGTDLIAIDDVPSYAQFERSIRASAPGKAAGPDLLPPTLLRCFSSSIADLLWPLMLKVIFQAAEPAGLKGGTLFCIPKPNVGAQNTCSGYRGILVQSGIAKAIHRSARPLAVGHWLPRARACQLGGRKGCSADMGHFLSRGFLHYSQVQGLSCAILFLDLTSAYYGIIRETVLGAGLSDRSIEEMASSLSLTPEDLQLLRHYVSCEPVLASQDASTLLAELSREMHASTWFVLSQDRQLVHTHRGTRPGGALADIVFNVLFAKVLERRDPSVLSAVTPVIPWDGQFSPFAPAADPKSHGGQPQTLGEVVYADDLASFTVSRTAEGLRSALGGAAAATLDALGPHGLRPNYGPKKTAAIVAVAGRGSRKVRRTLFGDLRGKLPVFLEHSGVARIDLVTSYKHLGSHLSYDGHMLVEIRYRLALGRAAFKEGRQRLFACRHIPVDRRALLFRTYVLSTVLSGAGTWPWLSATEWQAFSGGIVSLYRQLLCLKADGGYEVTTAQILARCGLPSPASLLAAARLRFLGQLVRQGPDPAWAILRWYTPFQRAVRSACSWLLQAVSGTSSLGDPLSDWETWRSLIVDCPGQWKGLLKRAEAWHSEVDVMLASLDSSARRLWSPCPATPCARGLSDCEHACLPCGLAFRTQQAWGAHAHRAHGYLSPAHQCARGRRCPACGLTLANLTRLRKHFKTSPVCLQVAQGLLTAPTFSLDLSEGHLQFPATGGIDRSQLPQAQEVVCPPLARDLAKLVDADDVEIFDTVKRHIEPLPVLRHTLQRWVDSLSDVTLQGCGRDVLLVLHAEHLCSRVSGKALDPTAASTVFAPVVRPLPVALPIPQAHVAWIGGVCPAWVKAWGLESLPPSPLDWPLEDSSLLRTAAAVCCLIPDPPLSTFCADAPAPCRLRSLRACRAWLAHVLSAVELTLLRARAGVPVLLRFPVAPIALRPFSEWLSLQVASPSSSCSCFTLEFK</sequence>
<evidence type="ECO:0000313" key="4">
    <source>
        <dbReference type="Proteomes" id="UP000186817"/>
    </source>
</evidence>
<feature type="domain" description="C2H2-type" evidence="2">
    <location>
        <begin position="2530"/>
        <end position="2551"/>
    </location>
</feature>
<dbReference type="Proteomes" id="UP000186817">
    <property type="component" value="Unassembled WGS sequence"/>
</dbReference>
<accession>A0A1Q9F393</accession>
<reference evidence="3 4" key="1">
    <citation type="submission" date="2016-02" db="EMBL/GenBank/DDBJ databases">
        <title>Genome analysis of coral dinoflagellate symbionts highlights evolutionary adaptations to a symbiotic lifestyle.</title>
        <authorList>
            <person name="Aranda M."/>
            <person name="Li Y."/>
            <person name="Liew Y.J."/>
            <person name="Baumgarten S."/>
            <person name="Simakov O."/>
            <person name="Wilson M."/>
            <person name="Piel J."/>
            <person name="Ashoor H."/>
            <person name="Bougouffa S."/>
            <person name="Bajic V.B."/>
            <person name="Ryu T."/>
            <person name="Ravasi T."/>
            <person name="Bayer T."/>
            <person name="Micklem G."/>
            <person name="Kim H."/>
            <person name="Bhak J."/>
            <person name="Lajeunesse T.C."/>
            <person name="Voolstra C.R."/>
        </authorList>
    </citation>
    <scope>NUCLEOTIDE SEQUENCE [LARGE SCALE GENOMIC DNA]</scope>
    <source>
        <strain evidence="3 4">CCMP2467</strain>
    </source>
</reference>
<protein>
    <recommendedName>
        <fullName evidence="2">C2H2-type domain-containing protein</fullName>
    </recommendedName>
</protein>
<comment type="caution">
    <text evidence="3">The sequence shown here is derived from an EMBL/GenBank/DDBJ whole genome shotgun (WGS) entry which is preliminary data.</text>
</comment>
<dbReference type="PANTHER" id="PTHR47027:SF20">
    <property type="entry name" value="REVERSE TRANSCRIPTASE-LIKE PROTEIN WITH RNA-DIRECTED DNA POLYMERASE DOMAIN"/>
    <property type="match status" value="1"/>
</dbReference>
<keyword evidence="4" id="KW-1185">Reference proteome</keyword>